<gene>
    <name evidence="6" type="ORF">A2114_00535</name>
</gene>
<dbReference type="GO" id="GO:0005737">
    <property type="term" value="C:cytoplasm"/>
    <property type="evidence" value="ECO:0007669"/>
    <property type="project" value="UniProtKB-ARBA"/>
</dbReference>
<dbReference type="GO" id="GO:0003735">
    <property type="term" value="F:structural constituent of ribosome"/>
    <property type="evidence" value="ECO:0007669"/>
    <property type="project" value="InterPro"/>
</dbReference>
<comment type="caution">
    <text evidence="6">The sequence shown here is derived from an EMBL/GenBank/DDBJ whole genome shotgun (WGS) entry which is preliminary data.</text>
</comment>
<proteinExistence type="inferred from homology"/>
<dbReference type="InterPro" id="IPR035987">
    <property type="entry name" value="Ribosomal_uS8_sf"/>
</dbReference>
<sequence length="129" mass="13935">MDPIGDMINSLKTAARAGKTGVALPLSNLKFEIAKLLEAEGYLKGVNQAGKKTRKFINCELVYQAGAPKIMGVKRVSKPSRRVYIKSRDLSRVNKNRGLAILSTPAGILTGRAASESKVGGELMFTIWS</sequence>
<dbReference type="GO" id="GO:0006412">
    <property type="term" value="P:translation"/>
    <property type="evidence" value="ECO:0007669"/>
    <property type="project" value="InterPro"/>
</dbReference>
<dbReference type="PANTHER" id="PTHR11758">
    <property type="entry name" value="40S RIBOSOMAL PROTEIN S15A"/>
    <property type="match status" value="1"/>
</dbReference>
<dbReference type="STRING" id="1802435.A2114_00535"/>
<evidence type="ECO:0000256" key="3">
    <source>
        <dbReference type="ARBA" id="ARBA00023274"/>
    </source>
</evidence>
<dbReference type="InterPro" id="IPR000630">
    <property type="entry name" value="Ribosomal_uS8"/>
</dbReference>
<dbReference type="GO" id="GO:0005840">
    <property type="term" value="C:ribosome"/>
    <property type="evidence" value="ECO:0007669"/>
    <property type="project" value="UniProtKB-KW"/>
</dbReference>
<dbReference type="Gene3D" id="3.30.1370.30">
    <property type="match status" value="1"/>
</dbReference>
<evidence type="ECO:0000256" key="1">
    <source>
        <dbReference type="ARBA" id="ARBA00006471"/>
    </source>
</evidence>
<comment type="similarity">
    <text evidence="1">Belongs to the universal ribosomal protein uS8 family.</text>
</comment>
<dbReference type="GO" id="GO:1990904">
    <property type="term" value="C:ribonucleoprotein complex"/>
    <property type="evidence" value="ECO:0007669"/>
    <property type="project" value="UniProtKB-KW"/>
</dbReference>
<evidence type="ECO:0000313" key="6">
    <source>
        <dbReference type="EMBL" id="OHA56809.1"/>
    </source>
</evidence>
<dbReference type="EMBL" id="MHTG01000030">
    <property type="protein sequence ID" value="OHA56809.1"/>
    <property type="molecule type" value="Genomic_DNA"/>
</dbReference>
<dbReference type="NCBIfam" id="NF001109">
    <property type="entry name" value="PRK00136.1"/>
    <property type="match status" value="1"/>
</dbReference>
<reference evidence="6 7" key="1">
    <citation type="journal article" date="2016" name="Nat. Commun.">
        <title>Thousands of microbial genomes shed light on interconnected biogeochemical processes in an aquifer system.</title>
        <authorList>
            <person name="Anantharaman K."/>
            <person name="Brown C.T."/>
            <person name="Hug L.A."/>
            <person name="Sharon I."/>
            <person name="Castelle C.J."/>
            <person name="Probst A.J."/>
            <person name="Thomas B.C."/>
            <person name="Singh A."/>
            <person name="Wilkins M.J."/>
            <person name="Karaoz U."/>
            <person name="Brodie E.L."/>
            <person name="Williams K.H."/>
            <person name="Hubbard S.S."/>
            <person name="Banfield J.F."/>
        </authorList>
    </citation>
    <scope>NUCLEOTIDE SEQUENCE [LARGE SCALE GENOMIC DNA]</scope>
</reference>
<dbReference type="Gene3D" id="3.30.1490.10">
    <property type="match status" value="1"/>
</dbReference>
<evidence type="ECO:0000313" key="7">
    <source>
        <dbReference type="Proteomes" id="UP000176494"/>
    </source>
</evidence>
<dbReference type="FunFam" id="3.30.1490.10:FF:000001">
    <property type="entry name" value="30S ribosomal protein S8"/>
    <property type="match status" value="1"/>
</dbReference>
<evidence type="ECO:0000256" key="2">
    <source>
        <dbReference type="ARBA" id="ARBA00022980"/>
    </source>
</evidence>
<dbReference type="AlphaFoldDB" id="A0A1G2Q9I5"/>
<evidence type="ECO:0000256" key="5">
    <source>
        <dbReference type="ARBA" id="ARBA00035525"/>
    </source>
</evidence>
<dbReference type="Proteomes" id="UP000176494">
    <property type="component" value="Unassembled WGS sequence"/>
</dbReference>
<organism evidence="6 7">
    <name type="scientific">Candidatus Vogelbacteria bacterium GWA1_51_14</name>
    <dbReference type="NCBI Taxonomy" id="1802435"/>
    <lineage>
        <taxon>Bacteria</taxon>
        <taxon>Candidatus Vogeliibacteriota</taxon>
    </lineage>
</organism>
<keyword evidence="3" id="KW-0687">Ribonucleoprotein</keyword>
<dbReference type="Pfam" id="PF00410">
    <property type="entry name" value="Ribosomal_S8"/>
    <property type="match status" value="1"/>
</dbReference>
<dbReference type="SUPFAM" id="SSF56047">
    <property type="entry name" value="Ribosomal protein S8"/>
    <property type="match status" value="1"/>
</dbReference>
<name>A0A1G2Q9I5_9BACT</name>
<keyword evidence="2 6" id="KW-0689">Ribosomal protein</keyword>
<protein>
    <recommendedName>
        <fullName evidence="4">Small ribosomal subunit protein uS8</fullName>
    </recommendedName>
    <alternativeName>
        <fullName evidence="5">30S ribosomal protein S8</fullName>
    </alternativeName>
</protein>
<accession>A0A1G2Q9I5</accession>
<evidence type="ECO:0000256" key="4">
    <source>
        <dbReference type="ARBA" id="ARBA00035258"/>
    </source>
</evidence>